<dbReference type="Pfam" id="PF04203">
    <property type="entry name" value="Sortase"/>
    <property type="match status" value="1"/>
</dbReference>
<name>A0A2Z4U9M1_9FIRM</name>
<dbReference type="RefSeq" id="WP_111919113.1">
    <property type="nucleotide sequence ID" value="NZ_CAUWHR010000001.1"/>
</dbReference>
<gene>
    <name evidence="4" type="primary">srtB</name>
    <name evidence="4" type="ORF">DQQ01_05635</name>
</gene>
<dbReference type="Gene3D" id="2.40.260.10">
    <property type="entry name" value="Sortase"/>
    <property type="match status" value="1"/>
</dbReference>
<evidence type="ECO:0000256" key="1">
    <source>
        <dbReference type="ARBA" id="ARBA00022801"/>
    </source>
</evidence>
<accession>A0A2Z4U9M1</accession>
<keyword evidence="5" id="KW-1185">Reference proteome</keyword>
<dbReference type="InterPro" id="IPR005754">
    <property type="entry name" value="Sortase"/>
</dbReference>
<evidence type="ECO:0000256" key="2">
    <source>
        <dbReference type="PIRSR" id="PIRSR605754-1"/>
    </source>
</evidence>
<feature type="active site" description="Acyl-thioester intermediate" evidence="2">
    <location>
        <position position="241"/>
    </location>
</feature>
<dbReference type="SUPFAM" id="SSF63817">
    <property type="entry name" value="Sortase"/>
    <property type="match status" value="1"/>
</dbReference>
<evidence type="ECO:0000256" key="3">
    <source>
        <dbReference type="SAM" id="Phobius"/>
    </source>
</evidence>
<keyword evidence="1" id="KW-0378">Hydrolase</keyword>
<evidence type="ECO:0000313" key="4">
    <source>
        <dbReference type="EMBL" id="AWY97713.1"/>
    </source>
</evidence>
<dbReference type="EMBL" id="CP030280">
    <property type="protein sequence ID" value="AWY97713.1"/>
    <property type="molecule type" value="Genomic_DNA"/>
</dbReference>
<reference evidence="5" key="1">
    <citation type="submission" date="2018-06" db="EMBL/GenBank/DDBJ databases">
        <title>Description of Blautia argi sp. nov., a new anaerobic isolated from dog feces.</title>
        <authorList>
            <person name="Chang Y.-H."/>
            <person name="Paek J."/>
            <person name="Shin Y."/>
        </authorList>
    </citation>
    <scope>NUCLEOTIDE SEQUENCE [LARGE SCALE GENOMIC DNA]</scope>
    <source>
        <strain evidence="5">KCTC 15426</strain>
    </source>
</reference>
<proteinExistence type="predicted"/>
<feature type="transmembrane region" description="Helical" evidence="3">
    <location>
        <begin position="7"/>
        <end position="30"/>
    </location>
</feature>
<dbReference type="KEGG" id="blau:DQQ01_05635"/>
<evidence type="ECO:0000313" key="5">
    <source>
        <dbReference type="Proteomes" id="UP000250003"/>
    </source>
</evidence>
<sequence length="261" mass="29669">MKKSLKVIIIIVAAVFLTAGAAIGVIYFFGGQEQPTETVSKPEKADAEQAEKDYQVLQGEVVEKSQDPYESKINFEELQKLNQDAYAWIQIPGTNIDYPILQTAVEADDYYLNRTIDGKVGYPGSIYTEKYNSTSFADPVTIVYGHNMKEGTMFADLHKYTDKAFFDSNPYIYIYLPDKTLKYQIFAAVAFDDRYILGSYNFLDKDDFQKYLDELRSSIDGNVNSDIEVTQDSKILTLSTCIGEYPEQRWLVNATLVSQEE</sequence>
<dbReference type="InterPro" id="IPR023365">
    <property type="entry name" value="Sortase_dom-sf"/>
</dbReference>
<dbReference type="Proteomes" id="UP000250003">
    <property type="component" value="Chromosome"/>
</dbReference>
<protein>
    <submittedName>
        <fullName evidence="4">SrtB family sortase</fullName>
    </submittedName>
</protein>
<feature type="active site" description="Proton donor/acceptor" evidence="2">
    <location>
        <position position="146"/>
    </location>
</feature>
<keyword evidence="3" id="KW-0812">Transmembrane</keyword>
<organism evidence="4 5">
    <name type="scientific">Blautia argi</name>
    <dbReference type="NCBI Taxonomy" id="1912897"/>
    <lineage>
        <taxon>Bacteria</taxon>
        <taxon>Bacillati</taxon>
        <taxon>Bacillota</taxon>
        <taxon>Clostridia</taxon>
        <taxon>Lachnospirales</taxon>
        <taxon>Lachnospiraceae</taxon>
        <taxon>Blautia</taxon>
    </lineage>
</organism>
<dbReference type="NCBIfam" id="TIGR03064">
    <property type="entry name" value="sortase_srtB"/>
    <property type="match status" value="1"/>
</dbReference>
<dbReference type="CDD" id="cd05826">
    <property type="entry name" value="Sortase_B"/>
    <property type="match status" value="1"/>
</dbReference>
<dbReference type="AlphaFoldDB" id="A0A2Z4U9M1"/>
<dbReference type="GO" id="GO:0016787">
    <property type="term" value="F:hydrolase activity"/>
    <property type="evidence" value="ECO:0007669"/>
    <property type="project" value="UniProtKB-KW"/>
</dbReference>
<keyword evidence="3" id="KW-0472">Membrane</keyword>
<dbReference type="OrthoDB" id="9806013at2"/>
<keyword evidence="3" id="KW-1133">Transmembrane helix</keyword>
<dbReference type="InterPro" id="IPR009835">
    <property type="entry name" value="SrtB"/>
</dbReference>